<sequence length="127" mass="14595">MALMERDNARKKEILEKNHAAASRLVNTPSRKKYAFGSSTPRELSFVECKQPKNQEKHLLREKQVNFVDILDSTKFLLLSNSMIHGQHSRSANSELSTSMYVPSDSSRQSNSKLRLPQSKVIFFFHI</sequence>
<protein>
    <submittedName>
        <fullName evidence="4">TPX2 domain-containing protein</fullName>
    </submittedName>
</protein>
<organism evidence="4">
    <name type="scientific">Angiostrongylus costaricensis</name>
    <name type="common">Nematode worm</name>
    <dbReference type="NCBI Taxonomy" id="334426"/>
    <lineage>
        <taxon>Eukaryota</taxon>
        <taxon>Metazoa</taxon>
        <taxon>Ecdysozoa</taxon>
        <taxon>Nematoda</taxon>
        <taxon>Chromadorea</taxon>
        <taxon>Rhabditida</taxon>
        <taxon>Rhabditina</taxon>
        <taxon>Rhabditomorpha</taxon>
        <taxon>Strongyloidea</taxon>
        <taxon>Metastrongylidae</taxon>
        <taxon>Angiostrongylus</taxon>
    </lineage>
</organism>
<evidence type="ECO:0000313" key="3">
    <source>
        <dbReference type="Proteomes" id="UP000267027"/>
    </source>
</evidence>
<dbReference type="OrthoDB" id="5877833at2759"/>
<evidence type="ECO:0000256" key="1">
    <source>
        <dbReference type="SAM" id="MobiDB-lite"/>
    </source>
</evidence>
<feature type="region of interest" description="Disordered" evidence="1">
    <location>
        <begin position="87"/>
        <end position="113"/>
    </location>
</feature>
<accession>A0A0R3PYB9</accession>
<reference evidence="2 3" key="2">
    <citation type="submission" date="2018-11" db="EMBL/GenBank/DDBJ databases">
        <authorList>
            <consortium name="Pathogen Informatics"/>
        </authorList>
    </citation>
    <scope>NUCLEOTIDE SEQUENCE [LARGE SCALE GENOMIC DNA]</scope>
    <source>
        <strain evidence="2 3">Costa Rica</strain>
    </source>
</reference>
<dbReference type="EMBL" id="UYYA01004686">
    <property type="protein sequence ID" value="VDM62987.1"/>
    <property type="molecule type" value="Genomic_DNA"/>
</dbReference>
<dbReference type="AlphaFoldDB" id="A0A0R3PYB9"/>
<proteinExistence type="predicted"/>
<evidence type="ECO:0000313" key="2">
    <source>
        <dbReference type="EMBL" id="VDM62987.1"/>
    </source>
</evidence>
<reference evidence="4" key="1">
    <citation type="submission" date="2017-02" db="UniProtKB">
        <authorList>
            <consortium name="WormBaseParasite"/>
        </authorList>
    </citation>
    <scope>IDENTIFICATION</scope>
</reference>
<gene>
    <name evidence="2" type="ORF">ACOC_LOCUS11402</name>
</gene>
<dbReference type="WBParaSite" id="ACOC_0001140101-mRNA-1">
    <property type="protein sequence ID" value="ACOC_0001140101-mRNA-1"/>
    <property type="gene ID" value="ACOC_0001140101"/>
</dbReference>
<dbReference type="Proteomes" id="UP000267027">
    <property type="component" value="Unassembled WGS sequence"/>
</dbReference>
<evidence type="ECO:0000313" key="4">
    <source>
        <dbReference type="WBParaSite" id="ACOC_0001140101-mRNA-1"/>
    </source>
</evidence>
<name>A0A0R3PYB9_ANGCS</name>
<keyword evidence="3" id="KW-1185">Reference proteome</keyword>